<dbReference type="OrthoDB" id="432483at2759"/>
<evidence type="ECO:0000256" key="3">
    <source>
        <dbReference type="ARBA" id="ARBA00022527"/>
    </source>
</evidence>
<evidence type="ECO:0000256" key="1">
    <source>
        <dbReference type="ARBA" id="ARBA00009903"/>
    </source>
</evidence>
<keyword evidence="10" id="KW-0812">Transmembrane</keyword>
<dbReference type="GO" id="GO:0005524">
    <property type="term" value="F:ATP binding"/>
    <property type="evidence" value="ECO:0007669"/>
    <property type="project" value="UniProtKB-KW"/>
</dbReference>
<comment type="catalytic activity">
    <reaction evidence="8">
        <text>L-threonyl-[protein] + ATP = O-phospho-L-threonyl-[protein] + ADP + H(+)</text>
        <dbReference type="Rhea" id="RHEA:46608"/>
        <dbReference type="Rhea" id="RHEA-COMP:11060"/>
        <dbReference type="Rhea" id="RHEA-COMP:11605"/>
        <dbReference type="ChEBI" id="CHEBI:15378"/>
        <dbReference type="ChEBI" id="CHEBI:30013"/>
        <dbReference type="ChEBI" id="CHEBI:30616"/>
        <dbReference type="ChEBI" id="CHEBI:61977"/>
        <dbReference type="ChEBI" id="CHEBI:456216"/>
        <dbReference type="EC" id="2.7.11.1"/>
    </reaction>
</comment>
<keyword evidence="7" id="KW-0067">ATP-binding</keyword>
<reference evidence="13" key="1">
    <citation type="journal article" date="2016" name="Nature">
        <title>The genome of the seagrass Zostera marina reveals angiosperm adaptation to the sea.</title>
        <authorList>
            <person name="Olsen J.L."/>
            <person name="Rouze P."/>
            <person name="Verhelst B."/>
            <person name="Lin Y.-C."/>
            <person name="Bayer T."/>
            <person name="Collen J."/>
            <person name="Dattolo E."/>
            <person name="De Paoli E."/>
            <person name="Dittami S."/>
            <person name="Maumus F."/>
            <person name="Michel G."/>
            <person name="Kersting A."/>
            <person name="Lauritano C."/>
            <person name="Lohaus R."/>
            <person name="Toepel M."/>
            <person name="Tonon T."/>
            <person name="Vanneste K."/>
            <person name="Amirebrahimi M."/>
            <person name="Brakel J."/>
            <person name="Bostroem C."/>
            <person name="Chovatia M."/>
            <person name="Grimwood J."/>
            <person name="Jenkins J.W."/>
            <person name="Jueterbock A."/>
            <person name="Mraz A."/>
            <person name="Stam W.T."/>
            <person name="Tice H."/>
            <person name="Bornberg-Bauer E."/>
            <person name="Green P.J."/>
            <person name="Pearson G.A."/>
            <person name="Procaccini G."/>
            <person name="Duarte C.M."/>
            <person name="Schmutz J."/>
            <person name="Reusch T.B.H."/>
            <person name="Van de Peer Y."/>
        </authorList>
    </citation>
    <scope>NUCLEOTIDE SEQUENCE [LARGE SCALE GENOMIC DNA]</scope>
    <source>
        <strain evidence="13">cv. Finnish</strain>
    </source>
</reference>
<keyword evidence="13" id="KW-1185">Reference proteome</keyword>
<keyword evidence="6" id="KW-0418">Kinase</keyword>
<dbReference type="Pfam" id="PF00069">
    <property type="entry name" value="Pkinase"/>
    <property type="match status" value="1"/>
</dbReference>
<gene>
    <name evidence="12" type="ORF">ZOSMA_299G00040</name>
</gene>
<dbReference type="PANTHER" id="PTHR45637">
    <property type="entry name" value="FLIPPASE KINASE 1-RELATED"/>
    <property type="match status" value="1"/>
</dbReference>
<dbReference type="STRING" id="29655.A0A0K9PC14"/>
<dbReference type="PROSITE" id="PS50011">
    <property type="entry name" value="PROTEIN_KINASE_DOM"/>
    <property type="match status" value="1"/>
</dbReference>
<dbReference type="Gene3D" id="1.10.510.10">
    <property type="entry name" value="Transferase(Phosphotransferase) domain 1"/>
    <property type="match status" value="1"/>
</dbReference>
<evidence type="ECO:0000256" key="10">
    <source>
        <dbReference type="SAM" id="Phobius"/>
    </source>
</evidence>
<evidence type="ECO:0000313" key="13">
    <source>
        <dbReference type="Proteomes" id="UP000036987"/>
    </source>
</evidence>
<keyword evidence="10" id="KW-1133">Transmembrane helix</keyword>
<dbReference type="EMBL" id="LFYR01000979">
    <property type="protein sequence ID" value="KMZ66514.1"/>
    <property type="molecule type" value="Genomic_DNA"/>
</dbReference>
<dbReference type="PROSITE" id="PS00108">
    <property type="entry name" value="PROTEIN_KINASE_ST"/>
    <property type="match status" value="1"/>
</dbReference>
<dbReference type="InterPro" id="IPR008271">
    <property type="entry name" value="Ser/Thr_kinase_AS"/>
</dbReference>
<keyword evidence="5" id="KW-0547">Nucleotide-binding</keyword>
<feature type="domain" description="Protein kinase" evidence="11">
    <location>
        <begin position="1"/>
        <end position="117"/>
    </location>
</feature>
<evidence type="ECO:0000313" key="12">
    <source>
        <dbReference type="EMBL" id="KMZ66514.1"/>
    </source>
</evidence>
<keyword evidence="4" id="KW-0808">Transferase</keyword>
<dbReference type="EC" id="2.7.11.1" evidence="2"/>
<evidence type="ECO:0000256" key="5">
    <source>
        <dbReference type="ARBA" id="ARBA00022741"/>
    </source>
</evidence>
<accession>A0A0K9PC14</accession>
<keyword evidence="10" id="KW-0472">Membrane</keyword>
<comment type="similarity">
    <text evidence="1">Belongs to the protein kinase superfamily. AGC Ser/Thr protein kinase family.</text>
</comment>
<feature type="transmembrane region" description="Helical" evidence="10">
    <location>
        <begin position="92"/>
        <end position="110"/>
    </location>
</feature>
<dbReference type="SUPFAM" id="SSF56112">
    <property type="entry name" value="Protein kinase-like (PK-like)"/>
    <property type="match status" value="1"/>
</dbReference>
<keyword evidence="3" id="KW-0723">Serine/threonine-protein kinase</keyword>
<evidence type="ECO:0000256" key="4">
    <source>
        <dbReference type="ARBA" id="ARBA00022679"/>
    </source>
</evidence>
<proteinExistence type="inferred from homology"/>
<protein>
    <recommendedName>
        <fullName evidence="2">non-specific serine/threonine protein kinase</fullName>
        <ecNumber evidence="2">2.7.11.1</ecNumber>
    </recommendedName>
</protein>
<sequence length="117" mass="13580">MGFYAAEVVVGLEYLHCLGIIYRDLKPENILLQKDGHIALTDFDLSFLSSCKPQVIKHTLTKKDRKVQKQAFPIFFAEPTTQSNSFVGTEEYVAPVCYILIPFFFFYNVCRFYELSY</sequence>
<dbReference type="AlphaFoldDB" id="A0A0K9PC14"/>
<name>A0A0K9PC14_ZOSMR</name>
<evidence type="ECO:0000259" key="11">
    <source>
        <dbReference type="PROSITE" id="PS50011"/>
    </source>
</evidence>
<dbReference type="Proteomes" id="UP000036987">
    <property type="component" value="Unassembled WGS sequence"/>
</dbReference>
<dbReference type="InterPro" id="IPR011009">
    <property type="entry name" value="Kinase-like_dom_sf"/>
</dbReference>
<dbReference type="InterPro" id="IPR000719">
    <property type="entry name" value="Prot_kinase_dom"/>
</dbReference>
<evidence type="ECO:0000256" key="6">
    <source>
        <dbReference type="ARBA" id="ARBA00022777"/>
    </source>
</evidence>
<comment type="catalytic activity">
    <reaction evidence="9">
        <text>L-seryl-[protein] + ATP = O-phospho-L-seryl-[protein] + ADP + H(+)</text>
        <dbReference type="Rhea" id="RHEA:17989"/>
        <dbReference type="Rhea" id="RHEA-COMP:9863"/>
        <dbReference type="Rhea" id="RHEA-COMP:11604"/>
        <dbReference type="ChEBI" id="CHEBI:15378"/>
        <dbReference type="ChEBI" id="CHEBI:29999"/>
        <dbReference type="ChEBI" id="CHEBI:30616"/>
        <dbReference type="ChEBI" id="CHEBI:83421"/>
        <dbReference type="ChEBI" id="CHEBI:456216"/>
        <dbReference type="EC" id="2.7.11.1"/>
    </reaction>
</comment>
<evidence type="ECO:0000256" key="9">
    <source>
        <dbReference type="ARBA" id="ARBA00048679"/>
    </source>
</evidence>
<evidence type="ECO:0000256" key="7">
    <source>
        <dbReference type="ARBA" id="ARBA00022840"/>
    </source>
</evidence>
<organism evidence="12 13">
    <name type="scientific">Zostera marina</name>
    <name type="common">Eelgrass</name>
    <dbReference type="NCBI Taxonomy" id="29655"/>
    <lineage>
        <taxon>Eukaryota</taxon>
        <taxon>Viridiplantae</taxon>
        <taxon>Streptophyta</taxon>
        <taxon>Embryophyta</taxon>
        <taxon>Tracheophyta</taxon>
        <taxon>Spermatophyta</taxon>
        <taxon>Magnoliopsida</taxon>
        <taxon>Liliopsida</taxon>
        <taxon>Zosteraceae</taxon>
        <taxon>Zostera</taxon>
    </lineage>
</organism>
<evidence type="ECO:0000256" key="8">
    <source>
        <dbReference type="ARBA" id="ARBA00047899"/>
    </source>
</evidence>
<comment type="caution">
    <text evidence="12">The sequence shown here is derived from an EMBL/GenBank/DDBJ whole genome shotgun (WGS) entry which is preliminary data.</text>
</comment>
<dbReference type="FunFam" id="1.10.510.10:FF:000294">
    <property type="entry name" value="Serine/threonine-protein kinase OXI1"/>
    <property type="match status" value="1"/>
</dbReference>
<dbReference type="GO" id="GO:0004674">
    <property type="term" value="F:protein serine/threonine kinase activity"/>
    <property type="evidence" value="ECO:0007669"/>
    <property type="project" value="UniProtKB-KW"/>
</dbReference>
<evidence type="ECO:0000256" key="2">
    <source>
        <dbReference type="ARBA" id="ARBA00012513"/>
    </source>
</evidence>